<evidence type="ECO:0000256" key="1">
    <source>
        <dbReference type="SAM" id="MobiDB-lite"/>
    </source>
</evidence>
<keyword evidence="2" id="KW-0472">Membrane</keyword>
<dbReference type="PANTHER" id="PTHR40763">
    <property type="entry name" value="MEMBRANE PROTEIN-RELATED"/>
    <property type="match status" value="1"/>
</dbReference>
<keyword evidence="2" id="KW-0812">Transmembrane</keyword>
<gene>
    <name evidence="4" type="ORF">SAMN05216270_12264</name>
</gene>
<organism evidence="4 5">
    <name type="scientific">Glycomyces harbinensis</name>
    <dbReference type="NCBI Taxonomy" id="58114"/>
    <lineage>
        <taxon>Bacteria</taxon>
        <taxon>Bacillati</taxon>
        <taxon>Actinomycetota</taxon>
        <taxon>Actinomycetes</taxon>
        <taxon>Glycomycetales</taxon>
        <taxon>Glycomycetaceae</taxon>
        <taxon>Glycomyces</taxon>
    </lineage>
</organism>
<dbReference type="PANTHER" id="PTHR40763:SF5">
    <property type="entry name" value="MEMBRANE PROTEIN"/>
    <property type="match status" value="1"/>
</dbReference>
<evidence type="ECO:0000259" key="3">
    <source>
        <dbReference type="Pfam" id="PF08044"/>
    </source>
</evidence>
<feature type="region of interest" description="Disordered" evidence="1">
    <location>
        <begin position="60"/>
        <end position="92"/>
    </location>
</feature>
<evidence type="ECO:0000313" key="4">
    <source>
        <dbReference type="EMBL" id="SDE45471.1"/>
    </source>
</evidence>
<reference evidence="5" key="1">
    <citation type="submission" date="2016-10" db="EMBL/GenBank/DDBJ databases">
        <authorList>
            <person name="Varghese N."/>
            <person name="Submissions S."/>
        </authorList>
    </citation>
    <scope>NUCLEOTIDE SEQUENCE [LARGE SCALE GENOMIC DNA]</scope>
    <source>
        <strain evidence="5">CGMCC 4.3516</strain>
    </source>
</reference>
<dbReference type="STRING" id="58114.SAMN05216270_12264"/>
<name>A0A1G7D1S7_9ACTN</name>
<dbReference type="InterPro" id="IPR012551">
    <property type="entry name" value="DUF1707_SHOCT-like"/>
</dbReference>
<feature type="transmembrane region" description="Helical" evidence="2">
    <location>
        <begin position="96"/>
        <end position="118"/>
    </location>
</feature>
<dbReference type="RefSeq" id="WP_177155106.1">
    <property type="nucleotide sequence ID" value="NZ_FNAD01000022.1"/>
</dbReference>
<sequence>MTDDHGRLRISNADRDKAIEQLRAALDEGRIDLAEFDDRTRSAYEAKTNAELDLIFDDLPGGRPKEAEVVPAEQPADRPHGDPHARRGRPPLHQVPALRGLITVGLICTAIWLATWIGSGELPAFWPIWPILGLGIATVVQLVNRGFGDDDCD</sequence>
<dbReference type="EMBL" id="FNAD01000022">
    <property type="protein sequence ID" value="SDE45471.1"/>
    <property type="molecule type" value="Genomic_DNA"/>
</dbReference>
<keyword evidence="5" id="KW-1185">Reference proteome</keyword>
<feature type="domain" description="DUF1707" evidence="3">
    <location>
        <begin position="8"/>
        <end position="60"/>
    </location>
</feature>
<proteinExistence type="predicted"/>
<accession>A0A1G7D1S7</accession>
<keyword evidence="2" id="KW-1133">Transmembrane helix</keyword>
<protein>
    <recommendedName>
        <fullName evidence="3">DUF1707 domain-containing protein</fullName>
    </recommendedName>
</protein>
<feature type="transmembrane region" description="Helical" evidence="2">
    <location>
        <begin position="124"/>
        <end position="143"/>
    </location>
</feature>
<dbReference type="AlphaFoldDB" id="A0A1G7D1S7"/>
<feature type="compositionally biased region" description="Basic and acidic residues" evidence="1">
    <location>
        <begin position="75"/>
        <end position="85"/>
    </location>
</feature>
<evidence type="ECO:0000256" key="2">
    <source>
        <dbReference type="SAM" id="Phobius"/>
    </source>
</evidence>
<evidence type="ECO:0000313" key="5">
    <source>
        <dbReference type="Proteomes" id="UP000198949"/>
    </source>
</evidence>
<dbReference type="Proteomes" id="UP000198949">
    <property type="component" value="Unassembled WGS sequence"/>
</dbReference>
<dbReference type="Pfam" id="PF08044">
    <property type="entry name" value="DUF1707"/>
    <property type="match status" value="1"/>
</dbReference>